<dbReference type="AlphaFoldDB" id="A0A6J2YFE4"/>
<keyword evidence="1" id="KW-0479">Metal-binding</keyword>
<dbReference type="Proteomes" id="UP000504635">
    <property type="component" value="Unplaced"/>
</dbReference>
<feature type="domain" description="SWIM-type" evidence="3">
    <location>
        <begin position="610"/>
        <end position="642"/>
    </location>
</feature>
<dbReference type="InterPro" id="IPR052797">
    <property type="entry name" value="RegFact_GeneExpr_CellDeath"/>
</dbReference>
<dbReference type="InterPro" id="IPR018289">
    <property type="entry name" value="MULE_transposase_dom"/>
</dbReference>
<protein>
    <submittedName>
        <fullName evidence="5">Uncharacterized protein LOC115887400</fullName>
    </submittedName>
</protein>
<dbReference type="InterPro" id="IPR007527">
    <property type="entry name" value="Znf_SWIM"/>
</dbReference>
<dbReference type="OrthoDB" id="6426693at2759"/>
<dbReference type="GO" id="GO:0008270">
    <property type="term" value="F:zinc ion binding"/>
    <property type="evidence" value="ECO:0007669"/>
    <property type="project" value="UniProtKB-KW"/>
</dbReference>
<sequence>MNCKIMNTCNKCLKTFSNIGNLNKHLKMVHKDNAILVYEKDEKSFQCLEGCNISFRSNKDLITHLCTVHNLKMETEELHFPNIEEFHIFLNNLHISQNVEYVQTCGKQEKKIIVMNENGLCEEVIEIIYLKCNRSGNYIKPSVPRQRAIKLTGSCKLNRSCTSEIKVVSNKSTLKVSATFLKSHYGHDSEIQHLRLPKTEKADIAQKLASGISISQILSMNRDNFNPENLNRTNLLRRSDIHNIKRSFNIEIYEGVRHTEDAVSVDMFVQECSNLESNPIIFYKPQGVENEGVLKKEDFCIIIMNRVQQDILKMFAENIVAIDSTHGMNAYDFELTTLLVVDEWGEGFPGACMLTNRKDTLVFQLLFKNIRDNIGILKPKVFMSDITHVFYNAWKQEMGEVPSQLYCAWHVDRAWRSNLSKVNSPELKTLVYQSLKVLQTTNSKEEFHELLTKSINDWGKNEATVNFGQYFAGNYLSNYMQWAYCYRLNCGINTNMRLENMHKVLKHIYLDGKKVKRLDKCLNALNLFIRDKALERVIKKIKGKNSIHLKTIKSRHDIAVKSNCEVRDIIDENDSATYKWSVSSCSELDSNYIVCKNEVENCCSLICSQCDICIHSYSCTCPDFLIQHTICKHIHVIIIKKNNLLQHKSTENPGASLTEYINSLKGEQSYQSNDTLMQIISSETLKLQNNLLKNPNRTLLKHVASCLKKENSFIEATTSNNINFTKLPKSEAEPANKKIEKQIRFFSTKKKRTLKKTKISKPDKDETKFIKNFIHGKCEFISNDQAIDHDYCRSVN</sequence>
<dbReference type="PANTHER" id="PTHR33936">
    <property type="entry name" value="PROTEIN CBG17840"/>
    <property type="match status" value="1"/>
</dbReference>
<dbReference type="Pfam" id="PF10551">
    <property type="entry name" value="MULE"/>
    <property type="match status" value="1"/>
</dbReference>
<dbReference type="PROSITE" id="PS50157">
    <property type="entry name" value="ZINC_FINGER_C2H2_2"/>
    <property type="match status" value="2"/>
</dbReference>
<dbReference type="PROSITE" id="PS00028">
    <property type="entry name" value="ZINC_FINGER_C2H2_1"/>
    <property type="match status" value="2"/>
</dbReference>
<dbReference type="GeneID" id="115887400"/>
<dbReference type="Pfam" id="PF00096">
    <property type="entry name" value="zf-C2H2"/>
    <property type="match status" value="2"/>
</dbReference>
<reference evidence="5" key="1">
    <citation type="submission" date="2025-08" db="UniProtKB">
        <authorList>
            <consortium name="RefSeq"/>
        </authorList>
    </citation>
    <scope>IDENTIFICATION</scope>
    <source>
        <tissue evidence="5">Gonads</tissue>
    </source>
</reference>
<dbReference type="PANTHER" id="PTHR33936:SF24">
    <property type="entry name" value="C2H2-TYPE DOMAIN-CONTAINING PROTEIN"/>
    <property type="match status" value="1"/>
</dbReference>
<dbReference type="SMART" id="SM00355">
    <property type="entry name" value="ZnF_C2H2"/>
    <property type="match status" value="3"/>
</dbReference>
<proteinExistence type="predicted"/>
<gene>
    <name evidence="5" type="primary">LOC115887400</name>
</gene>
<dbReference type="InterPro" id="IPR013087">
    <property type="entry name" value="Znf_C2H2_type"/>
</dbReference>
<evidence type="ECO:0000259" key="3">
    <source>
        <dbReference type="PROSITE" id="PS50966"/>
    </source>
</evidence>
<keyword evidence="1" id="KW-0863">Zinc-finger</keyword>
<organism evidence="4 5">
    <name type="scientific">Sitophilus oryzae</name>
    <name type="common">Rice weevil</name>
    <name type="synonym">Curculio oryzae</name>
    <dbReference type="NCBI Taxonomy" id="7048"/>
    <lineage>
        <taxon>Eukaryota</taxon>
        <taxon>Metazoa</taxon>
        <taxon>Ecdysozoa</taxon>
        <taxon>Arthropoda</taxon>
        <taxon>Hexapoda</taxon>
        <taxon>Insecta</taxon>
        <taxon>Pterygota</taxon>
        <taxon>Neoptera</taxon>
        <taxon>Endopterygota</taxon>
        <taxon>Coleoptera</taxon>
        <taxon>Polyphaga</taxon>
        <taxon>Cucujiformia</taxon>
        <taxon>Curculionidae</taxon>
        <taxon>Dryophthorinae</taxon>
        <taxon>Sitophilus</taxon>
    </lineage>
</organism>
<dbReference type="RefSeq" id="XP_030762673.1">
    <property type="nucleotide sequence ID" value="XM_030906813.1"/>
</dbReference>
<evidence type="ECO:0000313" key="4">
    <source>
        <dbReference type="Proteomes" id="UP000504635"/>
    </source>
</evidence>
<dbReference type="KEGG" id="soy:115887400"/>
<evidence type="ECO:0000259" key="2">
    <source>
        <dbReference type="PROSITE" id="PS50157"/>
    </source>
</evidence>
<dbReference type="PROSITE" id="PS50966">
    <property type="entry name" value="ZF_SWIM"/>
    <property type="match status" value="1"/>
</dbReference>
<dbReference type="Gene3D" id="3.30.160.60">
    <property type="entry name" value="Classic Zinc Finger"/>
    <property type="match status" value="1"/>
</dbReference>
<dbReference type="InParanoid" id="A0A6J2YFE4"/>
<evidence type="ECO:0000256" key="1">
    <source>
        <dbReference type="PROSITE-ProRule" id="PRU00042"/>
    </source>
</evidence>
<name>A0A6J2YFE4_SITOR</name>
<accession>A0A6J2YFE4</accession>
<keyword evidence="4" id="KW-1185">Reference proteome</keyword>
<evidence type="ECO:0000313" key="5">
    <source>
        <dbReference type="RefSeq" id="XP_030762673.1"/>
    </source>
</evidence>
<feature type="domain" description="C2H2-type" evidence="2">
    <location>
        <begin position="45"/>
        <end position="74"/>
    </location>
</feature>
<feature type="domain" description="C2H2-type" evidence="2">
    <location>
        <begin position="7"/>
        <end position="35"/>
    </location>
</feature>
<keyword evidence="1" id="KW-0862">Zinc</keyword>